<dbReference type="Gene3D" id="1.20.1600.10">
    <property type="entry name" value="Outer membrane efflux proteins (OEP)"/>
    <property type="match status" value="1"/>
</dbReference>
<dbReference type="SUPFAM" id="SSF56954">
    <property type="entry name" value="Outer membrane efflux proteins (OEP)"/>
    <property type="match status" value="1"/>
</dbReference>
<dbReference type="GO" id="GO:1990281">
    <property type="term" value="C:efflux pump complex"/>
    <property type="evidence" value="ECO:0007669"/>
    <property type="project" value="TreeGrafter"/>
</dbReference>
<dbReference type="InterPro" id="IPR003423">
    <property type="entry name" value="OMP_efflux"/>
</dbReference>
<evidence type="ECO:0000256" key="3">
    <source>
        <dbReference type="ARBA" id="ARBA00022448"/>
    </source>
</evidence>
<dbReference type="InterPro" id="IPR051906">
    <property type="entry name" value="TolC-like"/>
</dbReference>
<evidence type="ECO:0000256" key="4">
    <source>
        <dbReference type="ARBA" id="ARBA00022452"/>
    </source>
</evidence>
<protein>
    <submittedName>
        <fullName evidence="8">Outer membrane protein TolC</fullName>
    </submittedName>
</protein>
<dbReference type="PANTHER" id="PTHR30026">
    <property type="entry name" value="OUTER MEMBRANE PROTEIN TOLC"/>
    <property type="match status" value="1"/>
</dbReference>
<dbReference type="EMBL" id="FNXY01000001">
    <property type="protein sequence ID" value="SEI42793.1"/>
    <property type="molecule type" value="Genomic_DNA"/>
</dbReference>
<evidence type="ECO:0000256" key="6">
    <source>
        <dbReference type="ARBA" id="ARBA00023136"/>
    </source>
</evidence>
<accession>A0A1H6QGK1</accession>
<evidence type="ECO:0000256" key="5">
    <source>
        <dbReference type="ARBA" id="ARBA00022692"/>
    </source>
</evidence>
<comment type="similarity">
    <text evidence="2">Belongs to the outer membrane factor (OMF) (TC 1.B.17) family.</text>
</comment>
<dbReference type="AlphaFoldDB" id="A0A1H6QGK1"/>
<dbReference type="GO" id="GO:0015562">
    <property type="term" value="F:efflux transmembrane transporter activity"/>
    <property type="evidence" value="ECO:0007669"/>
    <property type="project" value="InterPro"/>
</dbReference>
<evidence type="ECO:0000313" key="9">
    <source>
        <dbReference type="Proteomes" id="UP000199532"/>
    </source>
</evidence>
<dbReference type="GO" id="GO:0009279">
    <property type="term" value="C:cell outer membrane"/>
    <property type="evidence" value="ECO:0007669"/>
    <property type="project" value="UniProtKB-SubCell"/>
</dbReference>
<dbReference type="Proteomes" id="UP000199532">
    <property type="component" value="Unassembled WGS sequence"/>
</dbReference>
<gene>
    <name evidence="8" type="ORF">SAMN04487995_0635</name>
</gene>
<proteinExistence type="inferred from homology"/>
<evidence type="ECO:0000256" key="7">
    <source>
        <dbReference type="ARBA" id="ARBA00023237"/>
    </source>
</evidence>
<dbReference type="PANTHER" id="PTHR30026:SF20">
    <property type="entry name" value="OUTER MEMBRANE PROTEIN TOLC"/>
    <property type="match status" value="1"/>
</dbReference>
<keyword evidence="5" id="KW-0812">Transmembrane</keyword>
<sequence>MIKMKFIFAADPPKTSLIFRQFRYLPYLLKNKILYLLLAGSFFVSAKTKAQVLTITDAIETAKINYGTLKAKANYVNASKATVQQSVKDYLPNLNLSLQQDYGTVNGQNGPLYGLGGLGVASSGLPLGNQNWNAAFGALYLTNVNWDFFAFGRAREKINVAKSTVIRDESDLSQEFFQHEIRVAGAYLNLLAAQRLTRSWQNNLIRATAIKQVVVTRAKNGLIAGVDSSLANAEVSNAKIAITRAKDFEQEQANRLAVLMGVEQQSFILDTVFIAKIPISFADSIHMPAENHPLLTYYSNRIALSNQQAKYYHTLSMPVFTAFGVFQTRGSGFSSNYAQDQRAYTGSFTDGIKPVRSNYLLGVGVVWNMTNVLRIRHQVLSQKFVSNALQNEYDLVDQQIKNQLILSNNKIQNALANYQEAPIQIKSATDAYIQKSTLYKNGLSNIVDLTQALYILNRAETDRDIAYSNVWQGLLLKAAATGDFNLFTSSF</sequence>
<keyword evidence="7" id="KW-0998">Cell outer membrane</keyword>
<keyword evidence="3" id="KW-0813">Transport</keyword>
<dbReference type="GO" id="GO:0015288">
    <property type="term" value="F:porin activity"/>
    <property type="evidence" value="ECO:0007669"/>
    <property type="project" value="TreeGrafter"/>
</dbReference>
<comment type="subcellular location">
    <subcellularLocation>
        <location evidence="1">Cell outer membrane</location>
    </subcellularLocation>
</comment>
<organism evidence="8 9">
    <name type="scientific">Dyadobacter koreensis</name>
    <dbReference type="NCBI Taxonomy" id="408657"/>
    <lineage>
        <taxon>Bacteria</taxon>
        <taxon>Pseudomonadati</taxon>
        <taxon>Bacteroidota</taxon>
        <taxon>Cytophagia</taxon>
        <taxon>Cytophagales</taxon>
        <taxon>Spirosomataceae</taxon>
        <taxon>Dyadobacter</taxon>
    </lineage>
</organism>
<keyword evidence="9" id="KW-1185">Reference proteome</keyword>
<keyword evidence="4" id="KW-1134">Transmembrane beta strand</keyword>
<reference evidence="8 9" key="1">
    <citation type="submission" date="2016-10" db="EMBL/GenBank/DDBJ databases">
        <authorList>
            <person name="de Groot N.N."/>
        </authorList>
    </citation>
    <scope>NUCLEOTIDE SEQUENCE [LARGE SCALE GENOMIC DNA]</scope>
    <source>
        <strain evidence="8 9">DSM 19938</strain>
    </source>
</reference>
<evidence type="ECO:0000313" key="8">
    <source>
        <dbReference type="EMBL" id="SEI42793.1"/>
    </source>
</evidence>
<dbReference type="STRING" id="408657.SAMN04487995_0635"/>
<evidence type="ECO:0000256" key="2">
    <source>
        <dbReference type="ARBA" id="ARBA00007613"/>
    </source>
</evidence>
<dbReference type="Pfam" id="PF02321">
    <property type="entry name" value="OEP"/>
    <property type="match status" value="1"/>
</dbReference>
<name>A0A1H6QGK1_9BACT</name>
<evidence type="ECO:0000256" key="1">
    <source>
        <dbReference type="ARBA" id="ARBA00004442"/>
    </source>
</evidence>
<keyword evidence="6" id="KW-0472">Membrane</keyword>